<proteinExistence type="inferred from homology"/>
<feature type="region of interest" description="Disordered" evidence="3">
    <location>
        <begin position="1"/>
        <end position="27"/>
    </location>
</feature>
<evidence type="ECO:0000256" key="2">
    <source>
        <dbReference type="HAMAP-Rule" id="MF_00048"/>
    </source>
</evidence>
<dbReference type="HAMAP" id="MF_00048">
    <property type="entry name" value="UPF0102"/>
    <property type="match status" value="1"/>
</dbReference>
<dbReference type="PATRIC" id="fig|1200352.3.peg.1403"/>
<dbReference type="HOGENOM" id="CLU_115353_2_3_11"/>
<dbReference type="eggNOG" id="COG0792">
    <property type="taxonomic scope" value="Bacteria"/>
</dbReference>
<dbReference type="GO" id="GO:0003676">
    <property type="term" value="F:nucleic acid binding"/>
    <property type="evidence" value="ECO:0007669"/>
    <property type="project" value="InterPro"/>
</dbReference>
<dbReference type="AlphaFoldDB" id="S4XD15"/>
<evidence type="ECO:0000313" key="4">
    <source>
        <dbReference type="EMBL" id="AGP31022.1"/>
    </source>
</evidence>
<dbReference type="InterPro" id="IPR003509">
    <property type="entry name" value="UPF0102_YraN-like"/>
</dbReference>
<dbReference type="Pfam" id="PF02021">
    <property type="entry name" value="UPF0102"/>
    <property type="match status" value="1"/>
</dbReference>
<accession>S4XD15</accession>
<feature type="compositionally biased region" description="Polar residues" evidence="3">
    <location>
        <begin position="1"/>
        <end position="17"/>
    </location>
</feature>
<dbReference type="PANTHER" id="PTHR34039">
    <property type="entry name" value="UPF0102 PROTEIN YRAN"/>
    <property type="match status" value="1"/>
</dbReference>
<dbReference type="EMBL" id="CP003696">
    <property type="protein sequence ID" value="AGP31022.1"/>
    <property type="molecule type" value="Genomic_DNA"/>
</dbReference>
<reference evidence="4 5" key="1">
    <citation type="submission" date="2012-06" db="EMBL/GenBank/DDBJ databases">
        <title>Complete genome sequence of Corynebacterium terpenotabidum Y-11 (=DSM 44721).</title>
        <authorList>
            <person name="Ruckert C."/>
            <person name="Albersmeier A."/>
            <person name="Al-Dilaimi A."/>
            <person name="Szczepanowski R."/>
            <person name="Kalinowski J."/>
        </authorList>
    </citation>
    <scope>NUCLEOTIDE SEQUENCE [LARGE SCALE GENOMIC DNA]</scope>
    <source>
        <strain evidence="4 5">Y-11</strain>
    </source>
</reference>
<dbReference type="STRING" id="1200352.A606_06875"/>
<evidence type="ECO:0000256" key="1">
    <source>
        <dbReference type="ARBA" id="ARBA00006738"/>
    </source>
</evidence>
<protein>
    <recommendedName>
        <fullName evidence="2">UPF0102 protein A606_06875</fullName>
    </recommendedName>
</protein>
<dbReference type="KEGG" id="cter:A606_06875"/>
<dbReference type="Proteomes" id="UP000014809">
    <property type="component" value="Chromosome"/>
</dbReference>
<dbReference type="SUPFAM" id="SSF52980">
    <property type="entry name" value="Restriction endonuclease-like"/>
    <property type="match status" value="1"/>
</dbReference>
<dbReference type="CDD" id="cd20736">
    <property type="entry name" value="PoNe_Nuclease"/>
    <property type="match status" value="1"/>
</dbReference>
<name>S4XD15_9CORY</name>
<dbReference type="InterPro" id="IPR011856">
    <property type="entry name" value="tRNA_endonuc-like_dom_sf"/>
</dbReference>
<gene>
    <name evidence="4" type="ORF">A606_06875</name>
</gene>
<comment type="similarity">
    <text evidence="1 2">Belongs to the UPF0102 family.</text>
</comment>
<dbReference type="Gene3D" id="3.40.1350.10">
    <property type="match status" value="1"/>
</dbReference>
<organism evidence="4 5">
    <name type="scientific">Corynebacterium terpenotabidum Y-11</name>
    <dbReference type="NCBI Taxonomy" id="1200352"/>
    <lineage>
        <taxon>Bacteria</taxon>
        <taxon>Bacillati</taxon>
        <taxon>Actinomycetota</taxon>
        <taxon>Actinomycetes</taxon>
        <taxon>Mycobacteriales</taxon>
        <taxon>Corynebacteriaceae</taxon>
        <taxon>Corynebacterium</taxon>
    </lineage>
</organism>
<keyword evidence="5" id="KW-1185">Reference proteome</keyword>
<dbReference type="InterPro" id="IPR011335">
    <property type="entry name" value="Restrct_endonuc-II-like"/>
</dbReference>
<dbReference type="PANTHER" id="PTHR34039:SF1">
    <property type="entry name" value="UPF0102 PROTEIN YRAN"/>
    <property type="match status" value="1"/>
</dbReference>
<evidence type="ECO:0000256" key="3">
    <source>
        <dbReference type="SAM" id="MobiDB-lite"/>
    </source>
</evidence>
<evidence type="ECO:0000313" key="5">
    <source>
        <dbReference type="Proteomes" id="UP000014809"/>
    </source>
</evidence>
<sequence length="144" mass="16209">MCHSSSMTDTHRTSGQVHNHRHRRNLRTVGARGEDTAAAWFIDRGYDLLDRNFFTRRGEVDIVLRTPPDHPDHPAVVFVEVKWRLNDRYGAGAEAITPAKLAAVRHAARDWLAQHPGLNPGSLRIDVLDITAGEITHYEGVDGW</sequence>